<evidence type="ECO:0000313" key="3">
    <source>
        <dbReference type="Proteomes" id="UP000199300"/>
    </source>
</evidence>
<dbReference type="AlphaFoldDB" id="A0A1H8MUW2"/>
<reference evidence="2 3" key="1">
    <citation type="submission" date="2016-10" db="EMBL/GenBank/DDBJ databases">
        <authorList>
            <person name="de Groot N.N."/>
        </authorList>
    </citation>
    <scope>NUCLEOTIDE SEQUENCE [LARGE SCALE GENOMIC DNA]</scope>
    <source>
        <strain evidence="2 3">CGMCC 1.10434</strain>
    </source>
</reference>
<keyword evidence="1" id="KW-0472">Membrane</keyword>
<protein>
    <recommendedName>
        <fullName evidence="4">DUF4181 domain-containing protein</fullName>
    </recommendedName>
</protein>
<feature type="transmembrane region" description="Helical" evidence="1">
    <location>
        <begin position="34"/>
        <end position="54"/>
    </location>
</feature>
<keyword evidence="3" id="KW-1185">Reference proteome</keyword>
<feature type="transmembrane region" description="Helical" evidence="1">
    <location>
        <begin position="89"/>
        <end position="112"/>
    </location>
</feature>
<dbReference type="Proteomes" id="UP000199300">
    <property type="component" value="Unassembled WGS sequence"/>
</dbReference>
<keyword evidence="1" id="KW-0812">Transmembrane</keyword>
<evidence type="ECO:0000313" key="2">
    <source>
        <dbReference type="EMBL" id="SEO21147.1"/>
    </source>
</evidence>
<organism evidence="2 3">
    <name type="scientific">Amphibacillus marinus</name>
    <dbReference type="NCBI Taxonomy" id="872970"/>
    <lineage>
        <taxon>Bacteria</taxon>
        <taxon>Bacillati</taxon>
        <taxon>Bacillota</taxon>
        <taxon>Bacilli</taxon>
        <taxon>Bacillales</taxon>
        <taxon>Bacillaceae</taxon>
        <taxon>Amphibacillus</taxon>
    </lineage>
</organism>
<name>A0A1H8MUW2_9BACI</name>
<keyword evidence="1" id="KW-1133">Transmembrane helix</keyword>
<evidence type="ECO:0008006" key="4">
    <source>
        <dbReference type="Google" id="ProtNLM"/>
    </source>
</evidence>
<gene>
    <name evidence="2" type="ORF">SAMN04488134_10510</name>
</gene>
<proteinExistence type="predicted"/>
<sequence>MVPFLIIEVKVTKRMHAKFQLEQQTKEEALVVNLYHFLTNCFIALISLAVFYFLPERYGFYLIPSLLLVFYLTRAGFEYFRSDEPKRAYVTLFSFAVYLSVIATVALEYMFFYATFAH</sequence>
<evidence type="ECO:0000256" key="1">
    <source>
        <dbReference type="SAM" id="Phobius"/>
    </source>
</evidence>
<accession>A0A1H8MUW2</accession>
<feature type="transmembrane region" description="Helical" evidence="1">
    <location>
        <begin position="60"/>
        <end position="77"/>
    </location>
</feature>
<dbReference type="EMBL" id="FODJ01000005">
    <property type="protein sequence ID" value="SEO21147.1"/>
    <property type="molecule type" value="Genomic_DNA"/>
</dbReference>